<organism evidence="1 2">
    <name type="scientific">Priestia megaterium</name>
    <name type="common">Bacillus megaterium</name>
    <dbReference type="NCBI Taxonomy" id="1404"/>
    <lineage>
        <taxon>Bacteria</taxon>
        <taxon>Bacillati</taxon>
        <taxon>Bacillota</taxon>
        <taxon>Bacilli</taxon>
        <taxon>Bacillales</taxon>
        <taxon>Bacillaceae</taxon>
        <taxon>Priestia</taxon>
    </lineage>
</organism>
<dbReference type="AlphaFoldDB" id="A0A6M6E262"/>
<reference evidence="1 2" key="1">
    <citation type="submission" date="2019-10" db="EMBL/GenBank/DDBJ databases">
        <title>Complete genome sequences for adaption low water activity.</title>
        <authorList>
            <person name="Zhao L."/>
            <person name="Zhong J."/>
        </authorList>
    </citation>
    <scope>NUCLEOTIDE SEQUENCE [LARGE SCALE GENOMIC DNA]</scope>
    <source>
        <strain evidence="1 2">FDU301</strain>
        <plasmid evidence="2">pfdu301a</plasmid>
    </source>
</reference>
<dbReference type="Proteomes" id="UP000501076">
    <property type="component" value="Plasmid pFDU301A"/>
</dbReference>
<dbReference type="RefSeq" id="WP_171778889.1">
    <property type="nucleotide sequence ID" value="NZ_CP045273.1"/>
</dbReference>
<geneLocation type="plasmid" evidence="2">
    <name>pfdu301a</name>
</geneLocation>
<protein>
    <submittedName>
        <fullName evidence="1">Uncharacterized protein</fullName>
    </submittedName>
</protein>
<sequence length="74" mass="8644">MKLRKAKYYTYYKTSYGFVKARLASELAFSEAVELGKNYCKSNDYLYLGTFDDEHVNINLLLKESLEEKKTVTV</sequence>
<proteinExistence type="predicted"/>
<name>A0A6M6E262_PRIMG</name>
<keyword evidence="1" id="KW-0614">Plasmid</keyword>
<accession>A0A6M6E262</accession>
<evidence type="ECO:0000313" key="1">
    <source>
        <dbReference type="EMBL" id="QJX80890.1"/>
    </source>
</evidence>
<evidence type="ECO:0000313" key="2">
    <source>
        <dbReference type="Proteomes" id="UP000501076"/>
    </source>
</evidence>
<dbReference type="EMBL" id="CP045273">
    <property type="protein sequence ID" value="QJX80890.1"/>
    <property type="molecule type" value="Genomic_DNA"/>
</dbReference>
<gene>
    <name evidence="1" type="ORF">FDZ14_32895</name>
</gene>